<dbReference type="Pfam" id="PF00672">
    <property type="entry name" value="HAMP"/>
    <property type="match status" value="1"/>
</dbReference>
<keyword evidence="4" id="KW-0472">Membrane</keyword>
<dbReference type="EMBL" id="JACIDJ010000001">
    <property type="protein sequence ID" value="MBB3897362.1"/>
    <property type="molecule type" value="Genomic_DNA"/>
</dbReference>
<evidence type="ECO:0000259" key="6">
    <source>
        <dbReference type="PROSITE" id="PS50885"/>
    </source>
</evidence>
<evidence type="ECO:0000256" key="3">
    <source>
        <dbReference type="PROSITE-ProRule" id="PRU00284"/>
    </source>
</evidence>
<feature type="transmembrane region" description="Helical" evidence="4">
    <location>
        <begin position="311"/>
        <end position="333"/>
    </location>
</feature>
<protein>
    <submittedName>
        <fullName evidence="7">Methyl-accepting chemotaxis protein</fullName>
    </submittedName>
</protein>
<dbReference type="PANTHER" id="PTHR32089:SF112">
    <property type="entry name" value="LYSOZYME-LIKE PROTEIN-RELATED"/>
    <property type="match status" value="1"/>
</dbReference>
<name>A0A840A914_9PROT</name>
<keyword evidence="1 3" id="KW-0807">Transducer</keyword>
<dbReference type="SUPFAM" id="SSF58104">
    <property type="entry name" value="Methyl-accepting chemotaxis protein (MCP) signaling domain"/>
    <property type="match status" value="1"/>
</dbReference>
<evidence type="ECO:0000256" key="2">
    <source>
        <dbReference type="ARBA" id="ARBA00029447"/>
    </source>
</evidence>
<evidence type="ECO:0000313" key="7">
    <source>
        <dbReference type="EMBL" id="MBB3897362.1"/>
    </source>
</evidence>
<reference evidence="7 8" key="1">
    <citation type="submission" date="2020-08" db="EMBL/GenBank/DDBJ databases">
        <title>Genomic Encyclopedia of Type Strains, Phase IV (KMG-IV): sequencing the most valuable type-strain genomes for metagenomic binning, comparative biology and taxonomic classification.</title>
        <authorList>
            <person name="Goeker M."/>
        </authorList>
    </citation>
    <scope>NUCLEOTIDE SEQUENCE [LARGE SCALE GENOMIC DNA]</scope>
    <source>
        <strain evidence="7 8">DSM 19979</strain>
    </source>
</reference>
<dbReference type="SMART" id="SM00283">
    <property type="entry name" value="MA"/>
    <property type="match status" value="1"/>
</dbReference>
<gene>
    <name evidence="7" type="ORF">GGQ83_000788</name>
</gene>
<comment type="similarity">
    <text evidence="2">Belongs to the methyl-accepting chemotaxis (MCP) protein family.</text>
</comment>
<dbReference type="AlphaFoldDB" id="A0A840A914"/>
<dbReference type="GO" id="GO:0007165">
    <property type="term" value="P:signal transduction"/>
    <property type="evidence" value="ECO:0007669"/>
    <property type="project" value="UniProtKB-KW"/>
</dbReference>
<evidence type="ECO:0000256" key="1">
    <source>
        <dbReference type="ARBA" id="ARBA00023224"/>
    </source>
</evidence>
<dbReference type="GO" id="GO:0016020">
    <property type="term" value="C:membrane"/>
    <property type="evidence" value="ECO:0007669"/>
    <property type="project" value="InterPro"/>
</dbReference>
<feature type="domain" description="HAMP" evidence="6">
    <location>
        <begin position="334"/>
        <end position="387"/>
    </location>
</feature>
<organism evidence="7 8">
    <name type="scientific">Roseococcus suduntuyensis</name>
    <dbReference type="NCBI Taxonomy" id="455361"/>
    <lineage>
        <taxon>Bacteria</taxon>
        <taxon>Pseudomonadati</taxon>
        <taxon>Pseudomonadota</taxon>
        <taxon>Alphaproteobacteria</taxon>
        <taxon>Acetobacterales</taxon>
        <taxon>Roseomonadaceae</taxon>
        <taxon>Roseococcus</taxon>
    </lineage>
</organism>
<keyword evidence="4" id="KW-0812">Transmembrane</keyword>
<dbReference type="InterPro" id="IPR004089">
    <property type="entry name" value="MCPsignal_dom"/>
</dbReference>
<dbReference type="SMART" id="SM00304">
    <property type="entry name" value="HAMP"/>
    <property type="match status" value="2"/>
</dbReference>
<proteinExistence type="inferred from homology"/>
<accession>A0A840A914</accession>
<keyword evidence="8" id="KW-1185">Reference proteome</keyword>
<dbReference type="SUPFAM" id="SSF158472">
    <property type="entry name" value="HAMP domain-like"/>
    <property type="match status" value="1"/>
</dbReference>
<sequence length="683" mass="71214">MVVVFAVTSLMAGRMAWQEWGRRAEAIEASRQIAAAESLLRLADAMGFERSFAFIRSNLPVAATPTQIQELREMATDTDRTLAAAIAALRVAALPEVAAQQQALENAAARLSALRPLLYAAIALPLAERRTPEAERPVPTFDALLAQVQEATSTVHARLTQQAPELGNLLQVARGTRELRSATTRGLLPISGAIRGGRPLNPGEVEAVQIHGAVRDAIWQRLREEVALLGAPPRLAAAVAEVQRRFVDEGLSQVRALFDAGRAGQPYPMSLEAYSAFGPPLSRMPVVLMDAALAEAEARATALREASGRGVLLLAGLVILVALLLAGATWLLLRRIVAPLGRLTPAVRLLAEGRHEAPIPPHGHPDELGALAQALEVLRHNALAAQELAAASAAEQAAKMARAERNEALIRDFEDELGRLLADLSNASIPLDAAAELIGRTSASAQSHAEAMAAAAGTASQNVQAVAASTEELAASVSEVARRVTESAELAARAEQEARTTNTVVEGLVKVTDRINDVSGLIGSIAGQTNLLALNATIEAARAGEAGKGFAVVASEVKTLAAQTGRATEEIGKQIQAMQAETGQAVAAIRSIGGSIEALSALATQVAGVAEEQAIATKEIGRAVAQAASGTSEVAGQTDEVLTGARAAASAGSELRTVSTQLTSQATTLRARVDRFLEALRAA</sequence>
<evidence type="ECO:0000313" key="8">
    <source>
        <dbReference type="Proteomes" id="UP000553193"/>
    </source>
</evidence>
<dbReference type="RefSeq" id="WP_184382284.1">
    <property type="nucleotide sequence ID" value="NZ_JACIDJ010000001.1"/>
</dbReference>
<dbReference type="Pfam" id="PF00015">
    <property type="entry name" value="MCPsignal"/>
    <property type="match status" value="1"/>
</dbReference>
<dbReference type="CDD" id="cd06225">
    <property type="entry name" value="HAMP"/>
    <property type="match status" value="1"/>
</dbReference>
<feature type="domain" description="Methyl-accepting transducer" evidence="5">
    <location>
        <begin position="427"/>
        <end position="649"/>
    </location>
</feature>
<evidence type="ECO:0000259" key="5">
    <source>
        <dbReference type="PROSITE" id="PS50111"/>
    </source>
</evidence>
<dbReference type="PANTHER" id="PTHR32089">
    <property type="entry name" value="METHYL-ACCEPTING CHEMOTAXIS PROTEIN MCPB"/>
    <property type="match status" value="1"/>
</dbReference>
<dbReference type="Gene3D" id="1.10.287.950">
    <property type="entry name" value="Methyl-accepting chemotaxis protein"/>
    <property type="match status" value="1"/>
</dbReference>
<dbReference type="Proteomes" id="UP000553193">
    <property type="component" value="Unassembled WGS sequence"/>
</dbReference>
<comment type="caution">
    <text evidence="7">The sequence shown here is derived from an EMBL/GenBank/DDBJ whole genome shotgun (WGS) entry which is preliminary data.</text>
</comment>
<keyword evidence="4" id="KW-1133">Transmembrane helix</keyword>
<dbReference type="Gene3D" id="6.10.340.10">
    <property type="match status" value="1"/>
</dbReference>
<dbReference type="PROSITE" id="PS50111">
    <property type="entry name" value="CHEMOTAXIS_TRANSDUC_2"/>
    <property type="match status" value="1"/>
</dbReference>
<evidence type="ECO:0000256" key="4">
    <source>
        <dbReference type="SAM" id="Phobius"/>
    </source>
</evidence>
<dbReference type="InterPro" id="IPR003660">
    <property type="entry name" value="HAMP_dom"/>
</dbReference>
<dbReference type="PROSITE" id="PS50885">
    <property type="entry name" value="HAMP"/>
    <property type="match status" value="1"/>
</dbReference>